<sequence>MHLINIYIIFAVIFAIINVSREQSTTVPIEGIGNLDLKSEVVSNPLNNPSLQPPNTPTETTSEGSGEKAREIKRYPVASFDFEHVAAPFIITAWIFVACGAKIIFHVTPRLANLCPESCMLLVVGVILGLVLFHSGMIVGPLTPTVFFLFMLPPIVFDAGYFMPNRLFFDNIFSILVYAVIGTVWNTLSIGVSLWAIGLTGIFGYEVSLIEMLLFSSIVSAVDPVAVLAVFEEIHVNEVLYIIVFGESLLNDAVTVVLYHMFEGYTEMGIPNILPIDYFSGVASFFVVSVGGTMIGILFGLLTAFLSKHTTSVPVIEPMFPFIMGYMSYLSAEMFHLSGILSLIFCGITMKNYVEENISAQSHVTVKYVTKMLATASETIIFVVLGVSTVNDNHEWNTWFVFFSILFCTIYRAIGVVVLSAFLNKFRLHQLNGVEQFIMSYGGLRGAVAFALALIIDKKIVPSKDMMVTTTIAVVYFTVFAQGMTIKYFVRILKVPQKSEKEVTMNERLHGTVIDHVMGGIEEVADQFLGNYKMRDRFRYFNNKYLRRYLTNHSEVNEPKIFETHSKLNLMDAMNMVNNGSKLTPEPGVSFSTLLKNYTAANLNTLAPDEVNSVVNHSPLMNLDMGELTYNPSFKDLNDSEIHHILEDAMFKPMKRSRRYSHSQFDENEPRHPPFHHHMRMQIRRLVSESKRRRKKYRTLTVNNGPMNDNKIQPISTIYLHSGPNHPQVTLTTAGDSDNDEGGITFSATNAAFEDIPPTEEHQRTLTETVLPWKRDQDVNANDPAKPQEEFPTWVNNRDYYPGYLSPTPTFLESIKDHQPGASVITDSIEEEEDECFEPEMKKPKSVDPTKAFDEHSFGQVEEDIIKEVMKEAQQSRSPSITHEERRRMFRNLGRRSPDRFSLTSVPSEDFSRPTSELSIECPDVVLDLENEEESKNTKL</sequence>
<feature type="transmembrane region" description="Helical" evidence="11">
    <location>
        <begin position="399"/>
        <end position="423"/>
    </location>
</feature>
<comment type="caution">
    <text evidence="14">The sequence shown here is derived from an EMBL/GenBank/DDBJ whole genome shotgun (WGS) entry which is preliminary data.</text>
</comment>
<dbReference type="PANTHER" id="PTHR10110">
    <property type="entry name" value="SODIUM/HYDROGEN EXCHANGER"/>
    <property type="match status" value="1"/>
</dbReference>
<feature type="transmembrane region" description="Helical" evidence="11">
    <location>
        <begin position="85"/>
        <end position="107"/>
    </location>
</feature>
<evidence type="ECO:0000256" key="2">
    <source>
        <dbReference type="ARBA" id="ARBA00022448"/>
    </source>
</evidence>
<dbReference type="GO" id="GO:0098719">
    <property type="term" value="P:sodium ion import across plasma membrane"/>
    <property type="evidence" value="ECO:0007669"/>
    <property type="project" value="TreeGrafter"/>
</dbReference>
<dbReference type="GO" id="GO:0015386">
    <property type="term" value="F:potassium:proton antiporter activity"/>
    <property type="evidence" value="ECO:0007669"/>
    <property type="project" value="TreeGrafter"/>
</dbReference>
<accession>A0A8T0F069</accession>
<comment type="similarity">
    <text evidence="9">Belongs to the monovalent cation:proton antiporter 1 (CPA1) transporter (TC 2.A.36) family.</text>
</comment>
<keyword evidence="6 9" id="KW-0406">Ion transport</keyword>
<feature type="transmembrane region" description="Helical" evidence="11">
    <location>
        <begin position="175"/>
        <end position="197"/>
    </location>
</feature>
<feature type="transmembrane region" description="Helical" evidence="11">
    <location>
        <begin position="468"/>
        <end position="490"/>
    </location>
</feature>
<proteinExistence type="inferred from homology"/>
<keyword evidence="7 11" id="KW-0472">Membrane</keyword>
<keyword evidence="5" id="KW-0915">Sodium</keyword>
<evidence type="ECO:0000313" key="15">
    <source>
        <dbReference type="Proteomes" id="UP000807504"/>
    </source>
</evidence>
<dbReference type="InterPro" id="IPR004709">
    <property type="entry name" value="NaH_exchanger"/>
</dbReference>
<feature type="transmembrane region" description="Helical" evidence="11">
    <location>
        <begin position="326"/>
        <end position="348"/>
    </location>
</feature>
<feature type="domain" description="Cation/H+ exchanger transmembrane" evidence="13">
    <location>
        <begin position="101"/>
        <end position="490"/>
    </location>
</feature>
<dbReference type="InterPro" id="IPR018422">
    <property type="entry name" value="Cation/H_exchanger_CPA1"/>
</dbReference>
<dbReference type="GO" id="GO:0015385">
    <property type="term" value="F:sodium:proton antiporter activity"/>
    <property type="evidence" value="ECO:0007669"/>
    <property type="project" value="InterPro"/>
</dbReference>
<feature type="region of interest" description="Disordered" evidence="10">
    <location>
        <begin position="839"/>
        <end position="858"/>
    </location>
</feature>
<feature type="transmembrane region" description="Helical" evidence="11">
    <location>
        <begin position="282"/>
        <end position="306"/>
    </location>
</feature>
<evidence type="ECO:0000256" key="5">
    <source>
        <dbReference type="ARBA" id="ARBA00023053"/>
    </source>
</evidence>
<protein>
    <recommendedName>
        <fullName evidence="9">Sodium/hydrogen exchanger</fullName>
    </recommendedName>
</protein>
<dbReference type="Pfam" id="PF00999">
    <property type="entry name" value="Na_H_Exchanger"/>
    <property type="match status" value="1"/>
</dbReference>
<evidence type="ECO:0000256" key="4">
    <source>
        <dbReference type="ARBA" id="ARBA00022989"/>
    </source>
</evidence>
<feature type="compositionally biased region" description="Basic and acidic residues" evidence="10">
    <location>
        <begin position="839"/>
        <end position="857"/>
    </location>
</feature>
<dbReference type="PANTHER" id="PTHR10110:SF98">
    <property type="entry name" value="SODIUM_HYDROGEN EXCHANGER"/>
    <property type="match status" value="1"/>
</dbReference>
<dbReference type="InterPro" id="IPR006153">
    <property type="entry name" value="Cation/H_exchanger_TM"/>
</dbReference>
<evidence type="ECO:0000256" key="8">
    <source>
        <dbReference type="ARBA" id="ARBA00023201"/>
    </source>
</evidence>
<evidence type="ECO:0000256" key="9">
    <source>
        <dbReference type="RuleBase" id="RU003722"/>
    </source>
</evidence>
<keyword evidence="12" id="KW-0732">Signal</keyword>
<feature type="transmembrane region" description="Helical" evidence="11">
    <location>
        <begin position="368"/>
        <end position="387"/>
    </location>
</feature>
<keyword evidence="4 11" id="KW-1133">Transmembrane helix</keyword>
<keyword evidence="2 9" id="KW-0813">Transport</keyword>
<evidence type="ECO:0000256" key="11">
    <source>
        <dbReference type="SAM" id="Phobius"/>
    </source>
</evidence>
<evidence type="ECO:0000256" key="6">
    <source>
        <dbReference type="ARBA" id="ARBA00023065"/>
    </source>
</evidence>
<evidence type="ECO:0000313" key="14">
    <source>
        <dbReference type="EMBL" id="KAF8784524.1"/>
    </source>
</evidence>
<feature type="transmembrane region" description="Helical" evidence="11">
    <location>
        <begin position="209"/>
        <end position="231"/>
    </location>
</feature>
<evidence type="ECO:0000256" key="3">
    <source>
        <dbReference type="ARBA" id="ARBA00022692"/>
    </source>
</evidence>
<dbReference type="GO" id="GO:0051453">
    <property type="term" value="P:regulation of intracellular pH"/>
    <property type="evidence" value="ECO:0007669"/>
    <property type="project" value="TreeGrafter"/>
</dbReference>
<reference evidence="14" key="2">
    <citation type="submission" date="2020-06" db="EMBL/GenBank/DDBJ databases">
        <authorList>
            <person name="Sheffer M."/>
        </authorList>
    </citation>
    <scope>NUCLEOTIDE SEQUENCE</scope>
</reference>
<dbReference type="GO" id="GO:0005886">
    <property type="term" value="C:plasma membrane"/>
    <property type="evidence" value="ECO:0007669"/>
    <property type="project" value="TreeGrafter"/>
</dbReference>
<feature type="transmembrane region" description="Helical" evidence="11">
    <location>
        <begin position="119"/>
        <end position="139"/>
    </location>
</feature>
<evidence type="ECO:0000256" key="1">
    <source>
        <dbReference type="ARBA" id="ARBA00004141"/>
    </source>
</evidence>
<gene>
    <name evidence="14" type="ORF">HNY73_010190</name>
</gene>
<reference evidence="14" key="1">
    <citation type="journal article" date="2020" name="bioRxiv">
        <title>Chromosome-level reference genome of the European wasp spider Argiope bruennichi: a resource for studies on range expansion and evolutionary adaptation.</title>
        <authorList>
            <person name="Sheffer M.M."/>
            <person name="Hoppe A."/>
            <person name="Krehenwinkel H."/>
            <person name="Uhl G."/>
            <person name="Kuss A.W."/>
            <person name="Jensen L."/>
            <person name="Jensen C."/>
            <person name="Gillespie R.G."/>
            <person name="Hoff K.J."/>
            <person name="Prost S."/>
        </authorList>
    </citation>
    <scope>NUCLEOTIDE SEQUENCE</scope>
</reference>
<feature type="transmembrane region" description="Helical" evidence="11">
    <location>
        <begin position="145"/>
        <end position="163"/>
    </location>
</feature>
<feature type="transmembrane region" description="Helical" evidence="11">
    <location>
        <begin position="438"/>
        <end position="456"/>
    </location>
</feature>
<dbReference type="PRINTS" id="PR01084">
    <property type="entry name" value="NAHEXCHNGR"/>
</dbReference>
<feature type="signal peptide" evidence="12">
    <location>
        <begin position="1"/>
        <end position="22"/>
    </location>
</feature>
<keyword evidence="15" id="KW-1185">Reference proteome</keyword>
<dbReference type="Gene3D" id="6.10.140.1330">
    <property type="match status" value="1"/>
</dbReference>
<keyword evidence="3 9" id="KW-0812">Transmembrane</keyword>
<name>A0A8T0F069_ARGBR</name>
<organism evidence="14 15">
    <name type="scientific">Argiope bruennichi</name>
    <name type="common">Wasp spider</name>
    <name type="synonym">Aranea bruennichi</name>
    <dbReference type="NCBI Taxonomy" id="94029"/>
    <lineage>
        <taxon>Eukaryota</taxon>
        <taxon>Metazoa</taxon>
        <taxon>Ecdysozoa</taxon>
        <taxon>Arthropoda</taxon>
        <taxon>Chelicerata</taxon>
        <taxon>Arachnida</taxon>
        <taxon>Araneae</taxon>
        <taxon>Araneomorphae</taxon>
        <taxon>Entelegynae</taxon>
        <taxon>Araneoidea</taxon>
        <taxon>Araneidae</taxon>
        <taxon>Argiope</taxon>
    </lineage>
</organism>
<feature type="chain" id="PRO_5035718560" description="Sodium/hydrogen exchanger" evidence="12">
    <location>
        <begin position="23"/>
        <end position="940"/>
    </location>
</feature>
<feature type="transmembrane region" description="Helical" evidence="11">
    <location>
        <begin position="238"/>
        <end position="262"/>
    </location>
</feature>
<dbReference type="EMBL" id="JABXBU010000030">
    <property type="protein sequence ID" value="KAF8784524.1"/>
    <property type="molecule type" value="Genomic_DNA"/>
</dbReference>
<evidence type="ECO:0000256" key="10">
    <source>
        <dbReference type="SAM" id="MobiDB-lite"/>
    </source>
</evidence>
<feature type="region of interest" description="Disordered" evidence="10">
    <location>
        <begin position="872"/>
        <end position="917"/>
    </location>
</feature>
<comment type="subcellular location">
    <subcellularLocation>
        <location evidence="1">Membrane</location>
        <topology evidence="1">Multi-pass membrane protein</topology>
    </subcellularLocation>
</comment>
<dbReference type="NCBIfam" id="TIGR00840">
    <property type="entry name" value="b_cpa1"/>
    <property type="match status" value="1"/>
</dbReference>
<evidence type="ECO:0000256" key="7">
    <source>
        <dbReference type="ARBA" id="ARBA00023136"/>
    </source>
</evidence>
<feature type="compositionally biased region" description="Polar residues" evidence="10">
    <location>
        <begin position="902"/>
        <end position="917"/>
    </location>
</feature>
<evidence type="ECO:0000259" key="13">
    <source>
        <dbReference type="Pfam" id="PF00999"/>
    </source>
</evidence>
<feature type="region of interest" description="Disordered" evidence="10">
    <location>
        <begin position="46"/>
        <end position="69"/>
    </location>
</feature>
<keyword evidence="9" id="KW-0050">Antiport</keyword>
<dbReference type="Proteomes" id="UP000807504">
    <property type="component" value="Unassembled WGS sequence"/>
</dbReference>
<evidence type="ECO:0000256" key="12">
    <source>
        <dbReference type="SAM" id="SignalP"/>
    </source>
</evidence>
<keyword evidence="8 9" id="KW-0739">Sodium transport</keyword>
<dbReference type="AlphaFoldDB" id="A0A8T0F069"/>